<dbReference type="Pfam" id="PF01657">
    <property type="entry name" value="Stress-antifung"/>
    <property type="match status" value="2"/>
</dbReference>
<protein>
    <recommendedName>
        <fullName evidence="6">Gnk2-homologous domain-containing protein</fullName>
    </recommendedName>
</protein>
<dbReference type="CDD" id="cd23509">
    <property type="entry name" value="Gnk2-like"/>
    <property type="match status" value="2"/>
</dbReference>
<evidence type="ECO:0000256" key="5">
    <source>
        <dbReference type="SAM" id="SignalP"/>
    </source>
</evidence>
<dbReference type="SUPFAM" id="SSF56112">
    <property type="entry name" value="Protein kinase-like (PK-like)"/>
    <property type="match status" value="1"/>
</dbReference>
<dbReference type="FunFam" id="3.30.430.20:FF:000002">
    <property type="entry name" value="Cysteine-rich receptor-like protein kinase 10"/>
    <property type="match status" value="1"/>
</dbReference>
<feature type="signal peptide" evidence="5">
    <location>
        <begin position="1"/>
        <end position="20"/>
    </location>
</feature>
<reference evidence="7 8" key="1">
    <citation type="journal article" date="2009" name="Nat. Genet.">
        <title>The genome of the cucumber, Cucumis sativus L.</title>
        <authorList>
            <person name="Huang S."/>
            <person name="Li R."/>
            <person name="Zhang Z."/>
            <person name="Li L."/>
            <person name="Gu X."/>
            <person name="Fan W."/>
            <person name="Lucas W.J."/>
            <person name="Wang X."/>
            <person name="Xie B."/>
            <person name="Ni P."/>
            <person name="Ren Y."/>
            <person name="Zhu H."/>
            <person name="Li J."/>
            <person name="Lin K."/>
            <person name="Jin W."/>
            <person name="Fei Z."/>
            <person name="Li G."/>
            <person name="Staub J."/>
            <person name="Kilian A."/>
            <person name="van der Vossen E.A."/>
            <person name="Wu Y."/>
            <person name="Guo J."/>
            <person name="He J."/>
            <person name="Jia Z."/>
            <person name="Ren Y."/>
            <person name="Tian G."/>
            <person name="Lu Y."/>
            <person name="Ruan J."/>
            <person name="Qian W."/>
            <person name="Wang M."/>
            <person name="Huang Q."/>
            <person name="Li B."/>
            <person name="Xuan Z."/>
            <person name="Cao J."/>
            <person name="Asan"/>
            <person name="Wu Z."/>
            <person name="Zhang J."/>
            <person name="Cai Q."/>
            <person name="Bai Y."/>
            <person name="Zhao B."/>
            <person name="Han Y."/>
            <person name="Li Y."/>
            <person name="Li X."/>
            <person name="Wang S."/>
            <person name="Shi Q."/>
            <person name="Liu S."/>
            <person name="Cho W.K."/>
            <person name="Kim J.Y."/>
            <person name="Xu Y."/>
            <person name="Heller-Uszynska K."/>
            <person name="Miao H."/>
            <person name="Cheng Z."/>
            <person name="Zhang S."/>
            <person name="Wu J."/>
            <person name="Yang Y."/>
            <person name="Kang H."/>
            <person name="Li M."/>
            <person name="Liang H."/>
            <person name="Ren X."/>
            <person name="Shi Z."/>
            <person name="Wen M."/>
            <person name="Jian M."/>
            <person name="Yang H."/>
            <person name="Zhang G."/>
            <person name="Yang Z."/>
            <person name="Chen R."/>
            <person name="Liu S."/>
            <person name="Li J."/>
            <person name="Ma L."/>
            <person name="Liu H."/>
            <person name="Zhou Y."/>
            <person name="Zhao J."/>
            <person name="Fang X."/>
            <person name="Li G."/>
            <person name="Fang L."/>
            <person name="Li Y."/>
            <person name="Liu D."/>
            <person name="Zheng H."/>
            <person name="Zhang Y."/>
            <person name="Qin N."/>
            <person name="Li Z."/>
            <person name="Yang G."/>
            <person name="Yang S."/>
            <person name="Bolund L."/>
            <person name="Kristiansen K."/>
            <person name="Zheng H."/>
            <person name="Li S."/>
            <person name="Zhang X."/>
            <person name="Yang H."/>
            <person name="Wang J."/>
            <person name="Sun R."/>
            <person name="Zhang B."/>
            <person name="Jiang S."/>
            <person name="Wang J."/>
            <person name="Du Y."/>
            <person name="Li S."/>
        </authorList>
    </citation>
    <scope>NUCLEOTIDE SEQUENCE [LARGE SCALE GENOMIC DNA]</scope>
    <source>
        <strain evidence="8">cv. 9930</strain>
    </source>
</reference>
<feature type="region of interest" description="Disordered" evidence="3">
    <location>
        <begin position="430"/>
        <end position="450"/>
    </location>
</feature>
<feature type="domain" description="Gnk2-homologous" evidence="6">
    <location>
        <begin position="24"/>
        <end position="126"/>
    </location>
</feature>
<dbReference type="OMA" id="RYEINAF"/>
<dbReference type="InterPro" id="IPR038408">
    <property type="entry name" value="GNK2_sf"/>
</dbReference>
<dbReference type="PANTHER" id="PTHR32099:SF103">
    <property type="entry name" value="GNK2-HOMOLOGOUS DOMAIN-CONTAINING PROTEIN"/>
    <property type="match status" value="1"/>
</dbReference>
<evidence type="ECO:0000313" key="7">
    <source>
        <dbReference type="EMBL" id="KGN64566.1"/>
    </source>
</evidence>
<evidence type="ECO:0000256" key="1">
    <source>
        <dbReference type="ARBA" id="ARBA00022729"/>
    </source>
</evidence>
<keyword evidence="2" id="KW-0677">Repeat</keyword>
<evidence type="ECO:0000259" key="6">
    <source>
        <dbReference type="PROSITE" id="PS51473"/>
    </source>
</evidence>
<evidence type="ECO:0000256" key="2">
    <source>
        <dbReference type="ARBA" id="ARBA00022737"/>
    </source>
</evidence>
<keyword evidence="4" id="KW-1133">Transmembrane helix</keyword>
<keyword evidence="4" id="KW-0472">Membrane</keyword>
<dbReference type="InterPro" id="IPR002902">
    <property type="entry name" value="GNK2"/>
</dbReference>
<dbReference type="PANTHER" id="PTHR32099">
    <property type="entry name" value="CYSTEINE-RICH REPEAT SECRETORY PROTEIN"/>
    <property type="match status" value="1"/>
</dbReference>
<accession>A0A0A0LX64</accession>
<dbReference type="AlphaFoldDB" id="A0A0A0LX64"/>
<dbReference type="Gene3D" id="3.30.200.20">
    <property type="entry name" value="Phosphorylase Kinase, domain 1"/>
    <property type="match status" value="1"/>
</dbReference>
<keyword evidence="4" id="KW-0812">Transmembrane</keyword>
<organism evidence="7 8">
    <name type="scientific">Cucumis sativus</name>
    <name type="common">Cucumber</name>
    <dbReference type="NCBI Taxonomy" id="3659"/>
    <lineage>
        <taxon>Eukaryota</taxon>
        <taxon>Viridiplantae</taxon>
        <taxon>Streptophyta</taxon>
        <taxon>Embryophyta</taxon>
        <taxon>Tracheophyta</taxon>
        <taxon>Spermatophyta</taxon>
        <taxon>Magnoliopsida</taxon>
        <taxon>eudicotyledons</taxon>
        <taxon>Gunneridae</taxon>
        <taxon>Pentapetalae</taxon>
        <taxon>rosids</taxon>
        <taxon>fabids</taxon>
        <taxon>Cucurbitales</taxon>
        <taxon>Cucurbitaceae</taxon>
        <taxon>Benincaseae</taxon>
        <taxon>Cucumis</taxon>
    </lineage>
</organism>
<reference evidence="7 8" key="3">
    <citation type="journal article" date="2010" name="BMC Genomics">
        <title>Transcriptome sequencing and comparative analysis of cucumber flowers with different sex types.</title>
        <authorList>
            <person name="Guo S."/>
            <person name="Zheng Y."/>
            <person name="Joung J.G."/>
            <person name="Liu S."/>
            <person name="Zhang Z."/>
            <person name="Crasta O.R."/>
            <person name="Sobral B.W."/>
            <person name="Xu Y."/>
            <person name="Huang S."/>
            <person name="Fei Z."/>
        </authorList>
    </citation>
    <scope>NUCLEOTIDE SEQUENCE [LARGE SCALE GENOMIC DNA]</scope>
    <source>
        <strain evidence="8">cv. 9930</strain>
    </source>
</reference>
<proteinExistence type="predicted"/>
<dbReference type="STRING" id="3659.A0A0A0LX64"/>
<keyword evidence="1 5" id="KW-0732">Signal</keyword>
<feature type="domain" description="Gnk2-homologous" evidence="6">
    <location>
        <begin position="132"/>
        <end position="239"/>
    </location>
</feature>
<dbReference type="Gene3D" id="3.30.430.20">
    <property type="entry name" value="Gnk2 domain, C-X8-C-X2-C motif"/>
    <property type="match status" value="2"/>
</dbReference>
<sequence>MTSSMLIILCFALFLRQAIAQPDFQIYDCVQNQGNFTTNSTYKANLNHLLSTFTTHHQINYGFYNFSYGLQNKANVIGLCRGDLTLLACTTCLNNSRTLLPLLCPNHTEAIGWYDECMLRYSNRSIFASMETSPAFRAWNPNNASDPHRFFQFATTLLQQLTQEAAFGDSRLKFATGVTSIPSFPTIYGAVQCTPDLSPQNCTTCLLGAIQRIRLCCDGKAGGRIGRPSCNIRFESYLFYKQSSVSLAPSPNPSLPPSPPPQRKASWRVAVIVVSVVVCAVIITVTICIFLTKRKRRNPATQVPSRMALEDEETVIESWQFDFDTIKIATNGFSEENKLGEGGFGVVYKAWRNWQNGTTQNIIDPTLRSGSKMEMVRCIHIGLLCVQEKVAMRPNMGTVLLMLNSYSITLPRPSQPAFILSTINSQISEHSNHNSTQELNDMSITELYPR</sequence>
<dbReference type="eggNOG" id="ENOG502QWDY">
    <property type="taxonomic scope" value="Eukaryota"/>
</dbReference>
<dbReference type="InterPro" id="IPR011009">
    <property type="entry name" value="Kinase-like_dom_sf"/>
</dbReference>
<reference evidence="7 8" key="2">
    <citation type="journal article" date="2009" name="PLoS ONE">
        <title>An integrated genetic and cytogenetic map of the cucumber genome.</title>
        <authorList>
            <person name="Ren Y."/>
            <person name="Zhang Z."/>
            <person name="Liu J."/>
            <person name="Staub J.E."/>
            <person name="Han Y."/>
            <person name="Cheng Z."/>
            <person name="Li X."/>
            <person name="Lu J."/>
            <person name="Miao H."/>
            <person name="Kang H."/>
            <person name="Xie B."/>
            <person name="Gu X."/>
            <person name="Wang X."/>
            <person name="Du Y."/>
            <person name="Jin W."/>
            <person name="Huang S."/>
        </authorList>
    </citation>
    <scope>NUCLEOTIDE SEQUENCE [LARGE SCALE GENOMIC DNA]</scope>
    <source>
        <strain evidence="8">cv. 9930</strain>
    </source>
</reference>
<dbReference type="EMBL" id="CM002922">
    <property type="protein sequence ID" value="KGN64566.1"/>
    <property type="molecule type" value="Genomic_DNA"/>
</dbReference>
<name>A0A0A0LX64_CUCSA</name>
<gene>
    <name evidence="7" type="ORF">Csa_1G065370</name>
</gene>
<dbReference type="FunFam" id="3.30.430.20:FF:000003">
    <property type="entry name" value="Cysteine-rich RLK (RECEPTOR-like protein kinase) 10"/>
    <property type="match status" value="1"/>
</dbReference>
<feature type="chain" id="PRO_5001966413" description="Gnk2-homologous domain-containing protein" evidence="5">
    <location>
        <begin position="21"/>
        <end position="450"/>
    </location>
</feature>
<dbReference type="PROSITE" id="PS51473">
    <property type="entry name" value="GNK2"/>
    <property type="match status" value="2"/>
</dbReference>
<evidence type="ECO:0000256" key="3">
    <source>
        <dbReference type="SAM" id="MobiDB-lite"/>
    </source>
</evidence>
<evidence type="ECO:0000313" key="8">
    <source>
        <dbReference type="Proteomes" id="UP000029981"/>
    </source>
</evidence>
<feature type="compositionally biased region" description="Polar residues" evidence="3">
    <location>
        <begin position="430"/>
        <end position="443"/>
    </location>
</feature>
<keyword evidence="8" id="KW-1185">Reference proteome</keyword>
<dbReference type="Proteomes" id="UP000029981">
    <property type="component" value="Chromosome 1"/>
</dbReference>
<feature type="transmembrane region" description="Helical" evidence="4">
    <location>
        <begin position="267"/>
        <end position="291"/>
    </location>
</feature>
<evidence type="ECO:0000256" key="4">
    <source>
        <dbReference type="SAM" id="Phobius"/>
    </source>
</evidence>
<reference evidence="7 8" key="4">
    <citation type="journal article" date="2011" name="BMC Genomics">
        <title>RNA-Seq improves annotation of protein-coding genes in the cucumber genome.</title>
        <authorList>
            <person name="Li Z."/>
            <person name="Zhang Z."/>
            <person name="Yan P."/>
            <person name="Huang S."/>
            <person name="Fei Z."/>
            <person name="Lin K."/>
        </authorList>
    </citation>
    <scope>NUCLEOTIDE SEQUENCE [LARGE SCALE GENOMIC DNA]</scope>
    <source>
        <strain evidence="8">cv. 9930</strain>
    </source>
</reference>
<dbReference type="Gramene" id="KGN64566">
    <property type="protein sequence ID" value="KGN64566"/>
    <property type="gene ID" value="Csa_1G065370"/>
</dbReference>